<keyword evidence="10" id="KW-0269">Exonuclease</keyword>
<keyword evidence="10" id="KW-0228">DNA excision</keyword>
<dbReference type="SMART" id="SM00484">
    <property type="entry name" value="XPGI"/>
    <property type="match status" value="1"/>
</dbReference>
<dbReference type="InterPro" id="IPR029060">
    <property type="entry name" value="PIN-like_dom_sf"/>
</dbReference>
<evidence type="ECO:0000256" key="10">
    <source>
        <dbReference type="RuleBase" id="RU910737"/>
    </source>
</evidence>
<keyword evidence="8 10" id="KW-0234">DNA repair</keyword>
<accession>A0A1I8IHB6</accession>
<dbReference type="SUPFAM" id="SSF48452">
    <property type="entry name" value="TPR-like"/>
    <property type="match status" value="1"/>
</dbReference>
<dbReference type="Gene3D" id="1.10.150.20">
    <property type="entry name" value="5' to 3' exonuclease, C-terminal subdomain"/>
    <property type="match status" value="1"/>
</dbReference>
<dbReference type="InterPro" id="IPR006084">
    <property type="entry name" value="XPG/Rad2"/>
</dbReference>
<keyword evidence="10" id="KW-0267">Excision nuclease</keyword>
<dbReference type="Pfam" id="PF00867">
    <property type="entry name" value="XPG_I"/>
    <property type="match status" value="1"/>
</dbReference>
<comment type="subcellular location">
    <subcellularLocation>
        <location evidence="1 10">Nucleus</location>
    </subcellularLocation>
</comment>
<evidence type="ECO:0000256" key="4">
    <source>
        <dbReference type="ARBA" id="ARBA00022759"/>
    </source>
</evidence>
<dbReference type="Proteomes" id="UP000095280">
    <property type="component" value="Unplaced"/>
</dbReference>
<evidence type="ECO:0000313" key="14">
    <source>
        <dbReference type="Proteomes" id="UP000095280"/>
    </source>
</evidence>
<dbReference type="PANTHER" id="PTHR11081:SF8">
    <property type="entry name" value="EXONUCLEASE 1"/>
    <property type="match status" value="1"/>
</dbReference>
<dbReference type="SUPFAM" id="SSF47807">
    <property type="entry name" value="5' to 3' exonuclease, C-terminal subdomain"/>
    <property type="match status" value="1"/>
</dbReference>
<keyword evidence="6 10" id="KW-0378">Hydrolase</keyword>
<feature type="compositionally biased region" description="Basic and acidic residues" evidence="11">
    <location>
        <begin position="577"/>
        <end position="586"/>
    </location>
</feature>
<dbReference type="InterPro" id="IPR006085">
    <property type="entry name" value="XPG_DNA_repair_N"/>
</dbReference>
<dbReference type="EC" id="3.1.-.-" evidence="10"/>
<evidence type="ECO:0000313" key="15">
    <source>
        <dbReference type="WBParaSite" id="maker-uti_cns_0012783-snap-gene-0.2-mRNA-1"/>
    </source>
</evidence>
<evidence type="ECO:0000259" key="13">
    <source>
        <dbReference type="SMART" id="SM00485"/>
    </source>
</evidence>
<evidence type="ECO:0000256" key="7">
    <source>
        <dbReference type="ARBA" id="ARBA00022842"/>
    </source>
</evidence>
<reference evidence="15" key="1">
    <citation type="submission" date="2016-11" db="UniProtKB">
        <authorList>
            <consortium name="WormBaseParasite"/>
        </authorList>
    </citation>
    <scope>IDENTIFICATION</scope>
</reference>
<dbReference type="GO" id="GO:0003677">
    <property type="term" value="F:DNA binding"/>
    <property type="evidence" value="ECO:0007669"/>
    <property type="project" value="UniProtKB-UniRule"/>
</dbReference>
<evidence type="ECO:0000256" key="11">
    <source>
        <dbReference type="SAM" id="MobiDB-lite"/>
    </source>
</evidence>
<comment type="cofactor">
    <cofactor evidence="10">
        <name>Mg(2+)</name>
        <dbReference type="ChEBI" id="CHEBI:18420"/>
    </cofactor>
    <text evidence="10">Binds 2 magnesium ions per subunit. They probably participate in the reaction catalyzed by the enzyme. May bind an additional third magnesium ion after substrate binding.</text>
</comment>
<evidence type="ECO:0000256" key="5">
    <source>
        <dbReference type="ARBA" id="ARBA00022763"/>
    </source>
</evidence>
<organism evidence="14 15">
    <name type="scientific">Macrostomum lignano</name>
    <dbReference type="NCBI Taxonomy" id="282301"/>
    <lineage>
        <taxon>Eukaryota</taxon>
        <taxon>Metazoa</taxon>
        <taxon>Spiralia</taxon>
        <taxon>Lophotrochozoa</taxon>
        <taxon>Platyhelminthes</taxon>
        <taxon>Rhabditophora</taxon>
        <taxon>Macrostomorpha</taxon>
        <taxon>Macrostomida</taxon>
        <taxon>Macrostomidae</taxon>
        <taxon>Macrostomum</taxon>
    </lineage>
</organism>
<evidence type="ECO:0000256" key="8">
    <source>
        <dbReference type="ARBA" id="ARBA00023204"/>
    </source>
</evidence>
<keyword evidence="5 10" id="KW-0227">DNA damage</keyword>
<dbReference type="SUPFAM" id="SSF88723">
    <property type="entry name" value="PIN domain-like"/>
    <property type="match status" value="1"/>
</dbReference>
<evidence type="ECO:0000256" key="6">
    <source>
        <dbReference type="ARBA" id="ARBA00022801"/>
    </source>
</evidence>
<proteinExistence type="inferred from homology"/>
<evidence type="ECO:0000256" key="9">
    <source>
        <dbReference type="ARBA" id="ARBA00023242"/>
    </source>
</evidence>
<feature type="domain" description="XPG N-terminal" evidence="13">
    <location>
        <begin position="1"/>
        <end position="88"/>
    </location>
</feature>
<feature type="compositionally biased region" description="Polar residues" evidence="11">
    <location>
        <begin position="591"/>
        <end position="608"/>
    </location>
</feature>
<dbReference type="GO" id="GO:0035312">
    <property type="term" value="F:5'-3' DNA exonuclease activity"/>
    <property type="evidence" value="ECO:0007669"/>
    <property type="project" value="UniProtKB-UniRule"/>
</dbReference>
<comment type="similarity">
    <text evidence="10">Belongs to the XPG/RAD2 endonuclease family. EXO1 subfamily.</text>
</comment>
<name>A0A1I8IHB6_9PLAT</name>
<dbReference type="SMART" id="SM00279">
    <property type="entry name" value="HhH2"/>
    <property type="match status" value="1"/>
</dbReference>
<dbReference type="InterPro" id="IPR036279">
    <property type="entry name" value="5-3_exonuclease_C_sf"/>
</dbReference>
<dbReference type="Gene3D" id="1.25.40.10">
    <property type="entry name" value="Tetratricopeptide repeat domain"/>
    <property type="match status" value="1"/>
</dbReference>
<feature type="compositionally biased region" description="Basic and acidic residues" evidence="11">
    <location>
        <begin position="455"/>
        <end position="466"/>
    </location>
</feature>
<feature type="region of interest" description="Disordered" evidence="11">
    <location>
        <begin position="333"/>
        <end position="356"/>
    </location>
</feature>
<dbReference type="PRINTS" id="PR00853">
    <property type="entry name" value="XPGRADSUPER"/>
</dbReference>
<keyword evidence="14" id="KW-1185">Reference proteome</keyword>
<evidence type="ECO:0000256" key="1">
    <source>
        <dbReference type="ARBA" id="ARBA00004123"/>
    </source>
</evidence>
<keyword evidence="4" id="KW-0255">Endonuclease</keyword>
<dbReference type="CDD" id="cd09857">
    <property type="entry name" value="PIN_EXO1"/>
    <property type="match status" value="1"/>
</dbReference>
<dbReference type="AlphaFoldDB" id="A0A1I8IHB6"/>
<dbReference type="InterPro" id="IPR011990">
    <property type="entry name" value="TPR-like_helical_dom_sf"/>
</dbReference>
<dbReference type="WBParaSite" id="maker-uti_cns_0012783-snap-gene-0.2-mRNA-1">
    <property type="protein sequence ID" value="maker-uti_cns_0012783-snap-gene-0.2-mRNA-1"/>
    <property type="gene ID" value="maker-uti_cns_0012783-snap-gene-0.2"/>
</dbReference>
<feature type="compositionally biased region" description="Low complexity" evidence="11">
    <location>
        <begin position="338"/>
        <end position="356"/>
    </location>
</feature>
<protein>
    <recommendedName>
        <fullName evidence="10">Exonuclease 1</fullName>
        <ecNumber evidence="10">3.1.-.-</ecNumber>
    </recommendedName>
</protein>
<dbReference type="GO" id="GO:0005634">
    <property type="term" value="C:nucleus"/>
    <property type="evidence" value="ECO:0007669"/>
    <property type="project" value="UniProtKB-SubCell"/>
</dbReference>
<sequence length="964" mass="103321">HLADQISIRELAGQTVAVDTYCWLHKGAYACAEKLGSGQDTDQYVHYCMRYLRLLLANRLKVVLVFDGRNLPAKADLLAEGRSAEAREAFERCIDVTPSMALALMRSARKEGADTIVAPYEADAQLTHLCNAGLVDAVISEDSDLLAFGCKRVIFKLDSQGNGLLMDRRQIARQLCIPASADDPNSAEATGSTGMTWAKFRWMCILSGCDYFSGVPGVGLATAAGIVKRTCLDLRGLANKLFLYAKKVQRLSKEQVEAVVRADLTFQYQVVFDPIQRRQCRLNTPPSAAESEAEAPSNLDFAGSILSDNALALQLAHGNVDFRTMEPVADFDPADIGTPNNNKNIPTTNSSKNSSSIIWAGDGSKLDRRIASEASIVGAGNSPYFSSMSGCSGSGSAISASLWRTDSTNSIGIGATSSSAAGVGSTERLCRLYSSLSSDSLLAAEVATVAETDEKENSETSARLDDEIPANQAWPADVVEIADLTPSDAPATSGSQQQLRQPEFRLFGEPAARSQPLLPVRPLAAASEQPKRRQSVLSRYFRSASSKSPSDSSPGLRRQLFSPASSQQSPSPSPSPRESDALEPARKKSRSVSSNNAPFKSPTLSNSKPAAFGADRSSLLDRFSASRPAQIGGSGDTAYIDEALEMEPNNHVLLSNRCAARLKLGEFGLALQDARKCRTLAPDWPKRFDACRGYMVGVAAYNAIIRQPALDLALARLSCCSFCASCRRVTAAETSGRTRSSSVRRGRPIISWLGGTPVVLCGVTRDAQLSQHVDRLAAVVPQPNRGPTELRDTSEKILGGTLAATLGTVLRELQSSSSASCTAPTRGLESAPDTPAPLRQAAAVCPSLPHLKHAFLMNGHLSARCRVDKHRKHFCGARPDPVALAWSTRSTEAAAAGPATSSIFSAFSRSSSGSDSSLRWIRSSWMPSTSRSLSIDSKLFPNLQSTARRRKLARKSATDSCRLF</sequence>
<comment type="function">
    <text evidence="10">5'-&gt;3' double-stranded DNA exonuclease which may also possess a cryptic 3'-&gt;5' double-stranded DNA exonuclease activity. Functions in DNA mismatch repair.</text>
</comment>
<dbReference type="GO" id="GO:0046872">
    <property type="term" value="F:metal ion binding"/>
    <property type="evidence" value="ECO:0007669"/>
    <property type="project" value="UniProtKB-UniRule"/>
</dbReference>
<dbReference type="PANTHER" id="PTHR11081">
    <property type="entry name" value="FLAP ENDONUCLEASE FAMILY MEMBER"/>
    <property type="match status" value="1"/>
</dbReference>
<feature type="region of interest" description="Disordered" evidence="11">
    <location>
        <begin position="450"/>
        <end position="472"/>
    </location>
</feature>
<dbReference type="Gene3D" id="3.40.50.1010">
    <property type="entry name" value="5'-nuclease"/>
    <property type="match status" value="1"/>
</dbReference>
<dbReference type="GO" id="GO:0017108">
    <property type="term" value="F:5'-flap endonuclease activity"/>
    <property type="evidence" value="ECO:0007669"/>
    <property type="project" value="TreeGrafter"/>
</dbReference>
<feature type="compositionally biased region" description="Low complexity" evidence="11">
    <location>
        <begin position="543"/>
        <end position="553"/>
    </location>
</feature>
<dbReference type="Pfam" id="PF00752">
    <property type="entry name" value="XPG_N"/>
    <property type="match status" value="1"/>
</dbReference>
<evidence type="ECO:0000259" key="12">
    <source>
        <dbReference type="SMART" id="SM00484"/>
    </source>
</evidence>
<dbReference type="InterPro" id="IPR006086">
    <property type="entry name" value="XPG-I_dom"/>
</dbReference>
<keyword evidence="3 10" id="KW-0479">Metal-binding</keyword>
<dbReference type="PROSITE" id="PS00841">
    <property type="entry name" value="XPG_1"/>
    <property type="match status" value="1"/>
</dbReference>
<dbReference type="InterPro" id="IPR019974">
    <property type="entry name" value="XPG_CS"/>
</dbReference>
<dbReference type="GO" id="GO:0006310">
    <property type="term" value="P:DNA recombination"/>
    <property type="evidence" value="ECO:0007669"/>
    <property type="project" value="TreeGrafter"/>
</dbReference>
<dbReference type="GO" id="GO:0006298">
    <property type="term" value="P:mismatch repair"/>
    <property type="evidence" value="ECO:0007669"/>
    <property type="project" value="TreeGrafter"/>
</dbReference>
<keyword evidence="10" id="KW-0238">DNA-binding</keyword>
<dbReference type="SMART" id="SM00485">
    <property type="entry name" value="XPGN"/>
    <property type="match status" value="1"/>
</dbReference>
<evidence type="ECO:0000256" key="2">
    <source>
        <dbReference type="ARBA" id="ARBA00022722"/>
    </source>
</evidence>
<evidence type="ECO:0000256" key="3">
    <source>
        <dbReference type="ARBA" id="ARBA00022723"/>
    </source>
</evidence>
<keyword evidence="7 10" id="KW-0460">Magnesium</keyword>
<keyword evidence="2 10" id="KW-0540">Nuclease</keyword>
<dbReference type="FunFam" id="3.40.50.1010:FF:000096">
    <property type="entry name" value="Exonuclease 1"/>
    <property type="match status" value="1"/>
</dbReference>
<dbReference type="InterPro" id="IPR044752">
    <property type="entry name" value="PIN-like_EXO1"/>
</dbReference>
<feature type="domain" description="XPG-I" evidence="12">
    <location>
        <begin position="109"/>
        <end position="177"/>
    </location>
</feature>
<dbReference type="InterPro" id="IPR008918">
    <property type="entry name" value="HhH2"/>
</dbReference>
<keyword evidence="9 10" id="KW-0539">Nucleus</keyword>
<feature type="region of interest" description="Disordered" evidence="11">
    <location>
        <begin position="518"/>
        <end position="611"/>
    </location>
</feature>